<name>A0A2G5SJX9_9PELO</name>
<dbReference type="Proteomes" id="UP000230233">
    <property type="component" value="Chromosome X"/>
</dbReference>
<protein>
    <recommendedName>
        <fullName evidence="3">Galectin</fullName>
    </recommendedName>
</protein>
<dbReference type="InterPro" id="IPR013320">
    <property type="entry name" value="ConA-like_dom_sf"/>
</dbReference>
<evidence type="ECO:0008006" key="3">
    <source>
        <dbReference type="Google" id="ProtNLM"/>
    </source>
</evidence>
<sequence>MGAIDFPKVPQTLKVFSKVYPGTRFMFTGKCSSKNFSFALVSSTEIAILLEFEIESDNLIKAKSFSNEKWSNEKLLKNQIPSNGTFFVQLVTCRNFFEVYSGGKHRLLCEWIVMNTLVSQEQKIWKGINALVHLLRLHTRESIPFVIRYWGQENEAHRHLLPMKVI</sequence>
<evidence type="ECO:0000313" key="1">
    <source>
        <dbReference type="EMBL" id="PIC15213.1"/>
    </source>
</evidence>
<dbReference type="Gene3D" id="2.60.120.200">
    <property type="match status" value="1"/>
</dbReference>
<organism evidence="1 2">
    <name type="scientific">Caenorhabditis nigoni</name>
    <dbReference type="NCBI Taxonomy" id="1611254"/>
    <lineage>
        <taxon>Eukaryota</taxon>
        <taxon>Metazoa</taxon>
        <taxon>Ecdysozoa</taxon>
        <taxon>Nematoda</taxon>
        <taxon>Chromadorea</taxon>
        <taxon>Rhabditida</taxon>
        <taxon>Rhabditina</taxon>
        <taxon>Rhabditomorpha</taxon>
        <taxon>Rhabditoidea</taxon>
        <taxon>Rhabditidae</taxon>
        <taxon>Peloderinae</taxon>
        <taxon>Caenorhabditis</taxon>
    </lineage>
</organism>
<evidence type="ECO:0000313" key="2">
    <source>
        <dbReference type="Proteomes" id="UP000230233"/>
    </source>
</evidence>
<dbReference type="AlphaFoldDB" id="A0A2G5SJX9"/>
<comment type="caution">
    <text evidence="1">The sequence shown here is derived from an EMBL/GenBank/DDBJ whole genome shotgun (WGS) entry which is preliminary data.</text>
</comment>
<proteinExistence type="predicted"/>
<dbReference type="SUPFAM" id="SSF49899">
    <property type="entry name" value="Concanavalin A-like lectins/glucanases"/>
    <property type="match status" value="1"/>
</dbReference>
<keyword evidence="2" id="KW-1185">Reference proteome</keyword>
<dbReference type="EMBL" id="PDUG01000006">
    <property type="protein sequence ID" value="PIC15213.1"/>
    <property type="molecule type" value="Genomic_DNA"/>
</dbReference>
<accession>A0A2G5SJX9</accession>
<dbReference type="OrthoDB" id="6251307at2759"/>
<reference evidence="2" key="1">
    <citation type="submission" date="2017-10" db="EMBL/GenBank/DDBJ databases">
        <title>Rapid genome shrinkage in a self-fertile nematode reveals novel sperm competition proteins.</title>
        <authorList>
            <person name="Yin D."/>
            <person name="Schwarz E.M."/>
            <person name="Thomas C.G."/>
            <person name="Felde R.L."/>
            <person name="Korf I.F."/>
            <person name="Cutter A.D."/>
            <person name="Schartner C.M."/>
            <person name="Ralston E.J."/>
            <person name="Meyer B.J."/>
            <person name="Haag E.S."/>
        </authorList>
    </citation>
    <scope>NUCLEOTIDE SEQUENCE [LARGE SCALE GENOMIC DNA]</scope>
    <source>
        <strain evidence="2">JU1422</strain>
    </source>
</reference>
<gene>
    <name evidence="1" type="primary">Cni-M6.11</name>
    <name evidence="1" type="synonym">Cnig_chr_X.g22277</name>
    <name evidence="1" type="ORF">B9Z55_022277</name>
</gene>